<dbReference type="Proteomes" id="UP001225356">
    <property type="component" value="Unassembled WGS sequence"/>
</dbReference>
<evidence type="ECO:0000256" key="1">
    <source>
        <dbReference type="SAM" id="MobiDB-lite"/>
    </source>
</evidence>
<evidence type="ECO:0000256" key="2">
    <source>
        <dbReference type="SAM" id="SignalP"/>
    </source>
</evidence>
<keyword evidence="2" id="KW-0732">Signal</keyword>
<name>A0ABT9QJ92_9ACTN</name>
<protein>
    <recommendedName>
        <fullName evidence="5">DUF5666 domain-containing protein</fullName>
    </recommendedName>
</protein>
<proteinExistence type="predicted"/>
<keyword evidence="4" id="KW-1185">Reference proteome</keyword>
<evidence type="ECO:0000313" key="3">
    <source>
        <dbReference type="EMBL" id="MDP9846825.1"/>
    </source>
</evidence>
<evidence type="ECO:0000313" key="4">
    <source>
        <dbReference type="Proteomes" id="UP001225356"/>
    </source>
</evidence>
<feature type="chain" id="PRO_5046982041" description="DUF5666 domain-containing protein" evidence="2">
    <location>
        <begin position="26"/>
        <end position="184"/>
    </location>
</feature>
<organism evidence="3 4">
    <name type="scientific">Streptosporangium lutulentum</name>
    <dbReference type="NCBI Taxonomy" id="1461250"/>
    <lineage>
        <taxon>Bacteria</taxon>
        <taxon>Bacillati</taxon>
        <taxon>Actinomycetota</taxon>
        <taxon>Actinomycetes</taxon>
        <taxon>Streptosporangiales</taxon>
        <taxon>Streptosporangiaceae</taxon>
        <taxon>Streptosporangium</taxon>
    </lineage>
</organism>
<sequence length="184" mass="18911">MKKRLILGASTVTAAILLMGSSAWAIESVTPASDGVTTIAKRPPKANAKPRKAKARARMAGIHGQATVGGKDSTFVERTWQRGVITAKSESSLTVKSKDGVTWTWTLDRSTRIHKLGARADLSKLVAGSTGDKVFVIGTATSANPTATSVFAPRKPAAPTAPTAPTAPAPAAPTAQEPPVTSGS</sequence>
<reference evidence="3 4" key="1">
    <citation type="submission" date="2023-07" db="EMBL/GenBank/DDBJ databases">
        <title>Sequencing the genomes of 1000 actinobacteria strains.</title>
        <authorList>
            <person name="Klenk H.-P."/>
        </authorList>
    </citation>
    <scope>NUCLEOTIDE SEQUENCE [LARGE SCALE GENOMIC DNA]</scope>
    <source>
        <strain evidence="3 4">DSM 46740</strain>
    </source>
</reference>
<dbReference type="RefSeq" id="WP_307563617.1">
    <property type="nucleotide sequence ID" value="NZ_JAUSQU010000001.1"/>
</dbReference>
<comment type="caution">
    <text evidence="3">The sequence shown here is derived from an EMBL/GenBank/DDBJ whole genome shotgun (WGS) entry which is preliminary data.</text>
</comment>
<accession>A0ABT9QJ92</accession>
<feature type="signal peptide" evidence="2">
    <location>
        <begin position="1"/>
        <end position="25"/>
    </location>
</feature>
<feature type="region of interest" description="Disordered" evidence="1">
    <location>
        <begin position="145"/>
        <end position="184"/>
    </location>
</feature>
<feature type="compositionally biased region" description="Low complexity" evidence="1">
    <location>
        <begin position="152"/>
        <end position="164"/>
    </location>
</feature>
<feature type="compositionally biased region" description="Low complexity" evidence="1">
    <location>
        <begin position="172"/>
        <end position="184"/>
    </location>
</feature>
<gene>
    <name evidence="3" type="ORF">J2853_006036</name>
</gene>
<evidence type="ECO:0008006" key="5">
    <source>
        <dbReference type="Google" id="ProtNLM"/>
    </source>
</evidence>
<dbReference type="EMBL" id="JAUSQU010000001">
    <property type="protein sequence ID" value="MDP9846825.1"/>
    <property type="molecule type" value="Genomic_DNA"/>
</dbReference>